<dbReference type="EMBL" id="CP013236">
    <property type="protein sequence ID" value="AMP13450.1"/>
    <property type="molecule type" value="Genomic_DNA"/>
</dbReference>
<dbReference type="InterPro" id="IPR001387">
    <property type="entry name" value="Cro/C1-type_HTH"/>
</dbReference>
<keyword evidence="2" id="KW-1185">Reference proteome</keyword>
<dbReference type="CDD" id="cd00093">
    <property type="entry name" value="HTH_XRE"/>
    <property type="match status" value="1"/>
</dbReference>
<name>A0ABM5Z2U4_9BURK</name>
<gene>
    <name evidence="1" type="ORF">CPter291_1174</name>
</gene>
<dbReference type="SUPFAM" id="SSF47413">
    <property type="entry name" value="lambda repressor-like DNA-binding domains"/>
    <property type="match status" value="1"/>
</dbReference>
<evidence type="ECO:0000313" key="1">
    <source>
        <dbReference type="EMBL" id="AMP13450.1"/>
    </source>
</evidence>
<evidence type="ECO:0000313" key="2">
    <source>
        <dbReference type="Proteomes" id="UP000074914"/>
    </source>
</evidence>
<accession>A0ABM5Z2U4</accession>
<dbReference type="Proteomes" id="UP000074914">
    <property type="component" value="Chromosome"/>
</dbReference>
<sequence length="153" mass="16226">MGFTQHKMAEQVGVHVEMSGRYERGQAVPGGDVLVAFAAIGGDVQYVLTGKRSAHALTPDEEELVTTYRTLDIRGKAGMLGMAEGLAPPPAKQKTEKPSSFANTITGANAQVIQGGKTKISGNATVNHGTQNYAAPMTFNVGDKKKKKKPLEE</sequence>
<organism evidence="1 2">
    <name type="scientific">Collimonas pratensis</name>
    <dbReference type="NCBI Taxonomy" id="279113"/>
    <lineage>
        <taxon>Bacteria</taxon>
        <taxon>Pseudomonadati</taxon>
        <taxon>Pseudomonadota</taxon>
        <taxon>Betaproteobacteria</taxon>
        <taxon>Burkholderiales</taxon>
        <taxon>Oxalobacteraceae</taxon>
        <taxon>Collimonas</taxon>
    </lineage>
</organism>
<dbReference type="Gene3D" id="1.10.260.40">
    <property type="entry name" value="lambda repressor-like DNA-binding domains"/>
    <property type="match status" value="1"/>
</dbReference>
<protein>
    <submittedName>
        <fullName evidence="1">Transcriptional regulator, XRE family</fullName>
    </submittedName>
</protein>
<reference evidence="1 2" key="1">
    <citation type="submission" date="2015-11" db="EMBL/GenBank/DDBJ databases">
        <title>Exploring the genomic traits of fungus-feeding bacterial genus Collimonas.</title>
        <authorList>
            <person name="Song C."/>
            <person name="Schmidt R."/>
            <person name="de Jager V."/>
            <person name="Krzyzanowska D."/>
            <person name="Jongedijk E."/>
            <person name="Cankar K."/>
            <person name="Beekwilder J."/>
            <person name="van Veen A."/>
            <person name="de Boer W."/>
            <person name="van Veen J.A."/>
            <person name="Garbeva P."/>
        </authorList>
    </citation>
    <scope>NUCLEOTIDE SEQUENCE [LARGE SCALE GENOMIC DNA]</scope>
    <source>
        <strain evidence="1 2">Ter291</strain>
    </source>
</reference>
<proteinExistence type="predicted"/>
<dbReference type="InterPro" id="IPR010982">
    <property type="entry name" value="Lambda_DNA-bd_dom_sf"/>
</dbReference>